<name>A0A1M4ULC8_9FIRM</name>
<feature type="signal peptide" evidence="1">
    <location>
        <begin position="1"/>
        <end position="23"/>
    </location>
</feature>
<organism evidence="3 4">
    <name type="scientific">Desulforamulus putei DSM 12395</name>
    <dbReference type="NCBI Taxonomy" id="1121429"/>
    <lineage>
        <taxon>Bacteria</taxon>
        <taxon>Bacillati</taxon>
        <taxon>Bacillota</taxon>
        <taxon>Clostridia</taxon>
        <taxon>Eubacteriales</taxon>
        <taxon>Peptococcaceae</taxon>
        <taxon>Desulforamulus</taxon>
    </lineage>
</organism>
<dbReference type="InterPro" id="IPR001223">
    <property type="entry name" value="Glyco_hydro18_cat"/>
</dbReference>
<sequence>MKPLIWLTAVFLMLFTSALPAMAQSGGEITVSIDGLPVAFDVNPVIDNNRTLVPFRALAEALNVQVTWDQKTRTIVGADGKNTITLQIGSKTALRNGMAIPLDMPPRVLKGKTLIPLRFFSEAFACQVAWSPAENKIKILSPPREMTVIGFYALGDRQTSSWTNLFGKPFPDAGVGNTDVVNTVALGWYSLDRQGNLLTKSSTGWQRPDDYEKVLDKAEEFGLKTQMVLHMTDGDGSLTNLLANEIAMRKAVAAIIEEAKNYQGVHLDFEGLGRQDKGEGLTRVRDSFSNFVNLLSQPLKAANLPLTLTLHAPNSAYQGYDYKKLGQMADEIIIMAHDYGVKPEPVDLVTQAVKWASQMMPPEKLILGISVPSETPESLVTKVGIAKRYQLKGISLWRLGLVSEEMWTSLRTCVVTRKQKT</sequence>
<dbReference type="Proteomes" id="UP000184148">
    <property type="component" value="Unassembled WGS sequence"/>
</dbReference>
<keyword evidence="3" id="KW-0378">Hydrolase</keyword>
<dbReference type="GO" id="GO:0016787">
    <property type="term" value="F:hydrolase activity"/>
    <property type="evidence" value="ECO:0007669"/>
    <property type="project" value="UniProtKB-KW"/>
</dbReference>
<gene>
    <name evidence="3" type="ORF">SAMN02745133_00686</name>
</gene>
<dbReference type="PANTHER" id="PTHR46066:SF2">
    <property type="entry name" value="CHITINASE DOMAIN-CONTAINING PROTEIN 1"/>
    <property type="match status" value="1"/>
</dbReference>
<feature type="domain" description="GH18" evidence="2">
    <location>
        <begin position="156"/>
        <end position="417"/>
    </location>
</feature>
<feature type="chain" id="PRO_5012815767" evidence="1">
    <location>
        <begin position="24"/>
        <end position="421"/>
    </location>
</feature>
<dbReference type="PROSITE" id="PS51910">
    <property type="entry name" value="GH18_2"/>
    <property type="match status" value="1"/>
</dbReference>
<dbReference type="RefSeq" id="WP_073235748.1">
    <property type="nucleotide sequence ID" value="NZ_FQUY01000003.1"/>
</dbReference>
<reference evidence="4" key="1">
    <citation type="submission" date="2016-11" db="EMBL/GenBank/DDBJ databases">
        <authorList>
            <person name="Varghese N."/>
            <person name="Submissions S."/>
        </authorList>
    </citation>
    <scope>NUCLEOTIDE SEQUENCE [LARGE SCALE GENOMIC DNA]</scope>
    <source>
        <strain evidence="4">DSM 12395</strain>
    </source>
</reference>
<dbReference type="AlphaFoldDB" id="A0A1M4ULC8"/>
<dbReference type="Pfam" id="PF00704">
    <property type="entry name" value="Glyco_hydro_18"/>
    <property type="match status" value="1"/>
</dbReference>
<dbReference type="OrthoDB" id="9769314at2"/>
<protein>
    <submittedName>
        <fullName evidence="3">Glycosyl hydrolases family 18</fullName>
    </submittedName>
</protein>
<proteinExistence type="predicted"/>
<dbReference type="STRING" id="1121429.SAMN02745133_00686"/>
<accession>A0A1M4ULC8</accession>
<dbReference type="InterPro" id="IPR012854">
    <property type="entry name" value="Cu_amine_oxidase-like_N"/>
</dbReference>
<dbReference type="Gene3D" id="3.30.457.10">
    <property type="entry name" value="Copper amine oxidase-like, N-terminal domain"/>
    <property type="match status" value="1"/>
</dbReference>
<dbReference type="InterPro" id="IPR017853">
    <property type="entry name" value="GH"/>
</dbReference>
<dbReference type="SUPFAM" id="SSF51445">
    <property type="entry name" value="(Trans)glycosidases"/>
    <property type="match status" value="1"/>
</dbReference>
<dbReference type="InterPro" id="IPR036582">
    <property type="entry name" value="Mao_N_sf"/>
</dbReference>
<keyword evidence="4" id="KW-1185">Reference proteome</keyword>
<dbReference type="Gene3D" id="3.20.20.80">
    <property type="entry name" value="Glycosidases"/>
    <property type="match status" value="1"/>
</dbReference>
<dbReference type="GO" id="GO:0005975">
    <property type="term" value="P:carbohydrate metabolic process"/>
    <property type="evidence" value="ECO:0007669"/>
    <property type="project" value="InterPro"/>
</dbReference>
<dbReference type="SUPFAM" id="SSF55383">
    <property type="entry name" value="Copper amine oxidase, domain N"/>
    <property type="match status" value="1"/>
</dbReference>
<dbReference type="EMBL" id="FQUY01000003">
    <property type="protein sequence ID" value="SHE57475.1"/>
    <property type="molecule type" value="Genomic_DNA"/>
</dbReference>
<evidence type="ECO:0000256" key="1">
    <source>
        <dbReference type="SAM" id="SignalP"/>
    </source>
</evidence>
<dbReference type="Pfam" id="PF07833">
    <property type="entry name" value="Cu_amine_oxidN1"/>
    <property type="match status" value="1"/>
</dbReference>
<evidence type="ECO:0000313" key="3">
    <source>
        <dbReference type="EMBL" id="SHE57475.1"/>
    </source>
</evidence>
<evidence type="ECO:0000313" key="4">
    <source>
        <dbReference type="Proteomes" id="UP000184148"/>
    </source>
</evidence>
<keyword evidence="1" id="KW-0732">Signal</keyword>
<evidence type="ECO:0000259" key="2">
    <source>
        <dbReference type="PROSITE" id="PS51910"/>
    </source>
</evidence>
<dbReference type="PANTHER" id="PTHR46066">
    <property type="entry name" value="CHITINASE DOMAIN-CONTAINING PROTEIN 1 FAMILY MEMBER"/>
    <property type="match status" value="1"/>
</dbReference>